<feature type="compositionally biased region" description="Gly residues" evidence="8">
    <location>
        <begin position="193"/>
        <end position="202"/>
    </location>
</feature>
<keyword evidence="10" id="KW-1185">Reference proteome</keyword>
<name>A0A1J4JQS3_9EUKA</name>
<keyword evidence="7" id="KW-0472">Membrane</keyword>
<dbReference type="GO" id="GO:0005886">
    <property type="term" value="C:plasma membrane"/>
    <property type="evidence" value="ECO:0007669"/>
    <property type="project" value="UniProtKB-SubCell"/>
</dbReference>
<dbReference type="NCBIfam" id="TIGR00231">
    <property type="entry name" value="small_GTP"/>
    <property type="match status" value="1"/>
</dbReference>
<keyword evidence="3" id="KW-1003">Cell membrane</keyword>
<keyword evidence="6" id="KW-0342">GTP-binding</keyword>
<evidence type="ECO:0000256" key="1">
    <source>
        <dbReference type="ARBA" id="ARBA00004236"/>
    </source>
</evidence>
<dbReference type="FunFam" id="3.40.50.300:FF:000343">
    <property type="entry name" value="Ras family gtpase"/>
    <property type="match status" value="1"/>
</dbReference>
<dbReference type="SMART" id="SM00174">
    <property type="entry name" value="RHO"/>
    <property type="match status" value="1"/>
</dbReference>
<keyword evidence="5" id="KW-0378">Hydrolase</keyword>
<dbReference type="RefSeq" id="XP_068353006.1">
    <property type="nucleotide sequence ID" value="XM_068494127.1"/>
</dbReference>
<evidence type="ECO:0000256" key="8">
    <source>
        <dbReference type="SAM" id="MobiDB-lite"/>
    </source>
</evidence>
<evidence type="ECO:0000313" key="9">
    <source>
        <dbReference type="EMBL" id="OHS99869.1"/>
    </source>
</evidence>
<evidence type="ECO:0000256" key="4">
    <source>
        <dbReference type="ARBA" id="ARBA00022741"/>
    </source>
</evidence>
<evidence type="ECO:0000256" key="2">
    <source>
        <dbReference type="ARBA" id="ARBA00011984"/>
    </source>
</evidence>
<evidence type="ECO:0000313" key="10">
    <source>
        <dbReference type="Proteomes" id="UP000179807"/>
    </source>
</evidence>
<dbReference type="GO" id="GO:0007165">
    <property type="term" value="P:signal transduction"/>
    <property type="evidence" value="ECO:0007669"/>
    <property type="project" value="InterPro"/>
</dbReference>
<dbReference type="EC" id="3.6.5.2" evidence="2"/>
<evidence type="ECO:0000256" key="3">
    <source>
        <dbReference type="ARBA" id="ARBA00022475"/>
    </source>
</evidence>
<dbReference type="EMBL" id="MLAK01000982">
    <property type="protein sequence ID" value="OHS99869.1"/>
    <property type="molecule type" value="Genomic_DNA"/>
</dbReference>
<dbReference type="GO" id="GO:0003925">
    <property type="term" value="F:G protein activity"/>
    <property type="evidence" value="ECO:0007669"/>
    <property type="project" value="UniProtKB-EC"/>
</dbReference>
<dbReference type="VEuPathDB" id="TrichDB:TRFO_08166"/>
<dbReference type="SMART" id="SM00175">
    <property type="entry name" value="RAB"/>
    <property type="match status" value="1"/>
</dbReference>
<dbReference type="InterPro" id="IPR005225">
    <property type="entry name" value="Small_GTP-bd"/>
</dbReference>
<dbReference type="GeneID" id="94828831"/>
<dbReference type="PROSITE" id="PS51419">
    <property type="entry name" value="RAB"/>
    <property type="match status" value="1"/>
</dbReference>
<gene>
    <name evidence="9" type="ORF">TRFO_08166</name>
</gene>
<dbReference type="PANTHER" id="PTHR24070">
    <property type="entry name" value="RAS, DI-RAS, AND RHEB FAMILY MEMBERS OF SMALL GTPASE SUPERFAMILY"/>
    <property type="match status" value="1"/>
</dbReference>
<reference evidence="9" key="1">
    <citation type="submission" date="2016-10" db="EMBL/GenBank/DDBJ databases">
        <authorList>
            <person name="Benchimol M."/>
            <person name="Almeida L.G."/>
            <person name="Vasconcelos A.T."/>
            <person name="Perreira-Neves A."/>
            <person name="Rosa I.A."/>
            <person name="Tasca T."/>
            <person name="Bogo M.R."/>
            <person name="de Souza W."/>
        </authorList>
    </citation>
    <scope>NUCLEOTIDE SEQUENCE [LARGE SCALE GENOMIC DNA]</scope>
    <source>
        <strain evidence="9">K</strain>
    </source>
</reference>
<evidence type="ECO:0000256" key="5">
    <source>
        <dbReference type="ARBA" id="ARBA00022801"/>
    </source>
</evidence>
<dbReference type="InterPro" id="IPR027417">
    <property type="entry name" value="P-loop_NTPase"/>
</dbReference>
<dbReference type="SUPFAM" id="SSF52540">
    <property type="entry name" value="P-loop containing nucleoside triphosphate hydrolases"/>
    <property type="match status" value="1"/>
</dbReference>
<dbReference type="OrthoDB" id="5976022at2759"/>
<feature type="region of interest" description="Disordered" evidence="8">
    <location>
        <begin position="167"/>
        <end position="202"/>
    </location>
</feature>
<dbReference type="InterPro" id="IPR001806">
    <property type="entry name" value="Small_GTPase"/>
</dbReference>
<keyword evidence="4" id="KW-0547">Nucleotide-binding</keyword>
<sequence>METYKVIVLGSGGVGKSALTIQLVQCRFVASYDPTIEDSYKKMINVDDKDVSLDILDTAGQDDFAAIRATYMRSGQGFIVVFAVNDPTSWDQVDKFQSDIKVTSGKDDIPIVVCGNKCDIEDREVKEDEARQYCREKGLTYFETSAKNNYNVHEAFVEVTRMMRKQNPAVQKETQGGGDKPKKSSDDSNNKSEGGGGCCNIA</sequence>
<comment type="subcellular location">
    <subcellularLocation>
        <location evidence="1">Cell membrane</location>
    </subcellularLocation>
</comment>
<dbReference type="SMART" id="SM00173">
    <property type="entry name" value="RAS"/>
    <property type="match status" value="1"/>
</dbReference>
<dbReference type="InterPro" id="IPR020849">
    <property type="entry name" value="Small_GTPase_Ras-type"/>
</dbReference>
<dbReference type="Gene3D" id="3.40.50.300">
    <property type="entry name" value="P-loop containing nucleotide triphosphate hydrolases"/>
    <property type="match status" value="1"/>
</dbReference>
<dbReference type="GO" id="GO:0005525">
    <property type="term" value="F:GTP binding"/>
    <property type="evidence" value="ECO:0007669"/>
    <property type="project" value="UniProtKB-KW"/>
</dbReference>
<evidence type="ECO:0000256" key="6">
    <source>
        <dbReference type="ARBA" id="ARBA00023134"/>
    </source>
</evidence>
<dbReference type="CDD" id="cd00876">
    <property type="entry name" value="Ras"/>
    <property type="match status" value="1"/>
</dbReference>
<organism evidence="9 10">
    <name type="scientific">Tritrichomonas foetus</name>
    <dbReference type="NCBI Taxonomy" id="1144522"/>
    <lineage>
        <taxon>Eukaryota</taxon>
        <taxon>Metamonada</taxon>
        <taxon>Parabasalia</taxon>
        <taxon>Tritrichomonadida</taxon>
        <taxon>Tritrichomonadidae</taxon>
        <taxon>Tritrichomonas</taxon>
    </lineage>
</organism>
<protein>
    <recommendedName>
        <fullName evidence="2">small monomeric GTPase</fullName>
        <ecNumber evidence="2">3.6.5.2</ecNumber>
    </recommendedName>
</protein>
<dbReference type="Pfam" id="PF00071">
    <property type="entry name" value="Ras"/>
    <property type="match status" value="1"/>
</dbReference>
<comment type="caution">
    <text evidence="9">The sequence shown here is derived from an EMBL/GenBank/DDBJ whole genome shotgun (WGS) entry which is preliminary data.</text>
</comment>
<dbReference type="SMART" id="SM00176">
    <property type="entry name" value="RAN"/>
    <property type="match status" value="1"/>
</dbReference>
<evidence type="ECO:0000256" key="7">
    <source>
        <dbReference type="ARBA" id="ARBA00023136"/>
    </source>
</evidence>
<proteinExistence type="predicted"/>
<dbReference type="PROSITE" id="PS51421">
    <property type="entry name" value="RAS"/>
    <property type="match status" value="1"/>
</dbReference>
<dbReference type="PROSITE" id="PS51420">
    <property type="entry name" value="RHO"/>
    <property type="match status" value="1"/>
</dbReference>
<dbReference type="PRINTS" id="PR00449">
    <property type="entry name" value="RASTRNSFRMNG"/>
</dbReference>
<accession>A0A1J4JQS3</accession>
<feature type="compositionally biased region" description="Basic and acidic residues" evidence="8">
    <location>
        <begin position="179"/>
        <end position="190"/>
    </location>
</feature>
<dbReference type="AlphaFoldDB" id="A0A1J4JQS3"/>
<dbReference type="Proteomes" id="UP000179807">
    <property type="component" value="Unassembled WGS sequence"/>
</dbReference>